<keyword evidence="2" id="KW-0442">Lipid degradation</keyword>
<dbReference type="InterPro" id="IPR024282">
    <property type="entry name" value="DUF3376"/>
</dbReference>
<dbReference type="Gene3D" id="3.40.1090.10">
    <property type="entry name" value="Cytosolic phospholipase A2 catalytic domain"/>
    <property type="match status" value="1"/>
</dbReference>
<dbReference type="Pfam" id="PF11856">
    <property type="entry name" value="DUF3376"/>
    <property type="match status" value="1"/>
</dbReference>
<dbReference type="Proteomes" id="UP000218944">
    <property type="component" value="Unassembled WGS sequence"/>
</dbReference>
<evidence type="ECO:0000259" key="5">
    <source>
        <dbReference type="PROSITE" id="PS51635"/>
    </source>
</evidence>
<dbReference type="Pfam" id="PF01734">
    <property type="entry name" value="Patatin"/>
    <property type="match status" value="1"/>
</dbReference>
<name>A0A2A2D625_9ACTN</name>
<sequence>MDEHPGTTPPRRPPVFRSGAPPPRTPPAAPVYPLGRDRRPQTPPQGRHGRAPRSRRVQAGPMDQVPKELRIAVAMRGGVSLAVWMGGGCREIAALRGAAQDRARGADAPGAEGYGALLDLCRYEDVTVDVLAGTSAGGLNGALLACHLAYGMEFGDNMRRLWLRLGDLESLTRRPGLGPLSFLRTPGPASVPDSLLRGDEVFYGRLADSLLAEIRKQPPDRPGGGPVRLILTATRVRPRQDWVRPTLGQPLEVGRARAFFRFRHRPGTAFLTDFGSPSGPWPPEEAVRRLAYAARTSSSFPGAFEPARPFVGAPGATVPPNGPDVVDMSSVSSEAGQGEPPDGRLELVDGGLLDNIPVAWAVRAVAGMPAKAPVDRWLFYLQPVPPMLPDAVTRPVPQRRMTRLLRLARRASAIKTGSESLWEDAVDLRAARSAAEQSRAPVSALPASGWAEEALRNGRLPRYRSLTGHAEADRFARLLEDPAEVTGPDPLPLPPGPGPLDGGSSPRCLQRLREAADGLAFPAAPGSLAEVRTHGVSPLPLARAVRLLFDGIRAAEETGQSVSPATRERLYACRLAVATLVAARDRLVLRRFRECGDEPVRRIREATVWLGAVMAEAGTPGPEDVAAWQEWPGRLAAAVAVANPATADLDADWPEDLYAPVWRRLVALGLAIGADVRAPVPGFGGLQGAAGREAVLDALLAAEVLIGPLRPDPLGEPTRIRFHTVSAANSSWATRQAFPAATENLVDAKLGGNELHNFASFLSVRWRLNDWTWGRLDTAASLVDVVATDERLAKVYTGPDDPALAGLLAAPVEPAPTGSPWDPVRAAVTERIQRQILDEELPLVERLQEERRDGPLGEEPDVPAPPDDRPLDERLAPLVDVGAQPVGELVRRPAPRRAALRLGLVAWEALQPSGGRPRTHAARGFMWFCLPFVCLPLVLSLVAPSAALASAVCAWFAVMAGTGVWFSFPAHLAVLVGASLAVTGICLHHLPKGRRALLPGFLVPLGAGLVAGYGWLDHQRADLGTAGVFLVTALGYGGAVALPLLAGVGVRRVSVLTPLLVGAGAGALQDTWHPLGAWAAFAVLYGVLAMATLALILFLPEGDPDGPAPETRTAAPEVGPENPGPDAAHGRITAPDGRTGVG</sequence>
<dbReference type="AlphaFoldDB" id="A0A2A2D625"/>
<dbReference type="InterPro" id="IPR016035">
    <property type="entry name" value="Acyl_Trfase/lysoPLipase"/>
</dbReference>
<evidence type="ECO:0000256" key="3">
    <source>
        <dbReference type="SAM" id="MobiDB-lite"/>
    </source>
</evidence>
<feature type="compositionally biased region" description="Pro residues" evidence="3">
    <location>
        <begin position="489"/>
        <end position="498"/>
    </location>
</feature>
<evidence type="ECO:0000256" key="1">
    <source>
        <dbReference type="ARBA" id="ARBA00023098"/>
    </source>
</evidence>
<dbReference type="InterPro" id="IPR002641">
    <property type="entry name" value="PNPLA_dom"/>
</dbReference>
<protein>
    <recommendedName>
        <fullName evidence="5">PNPLA domain-containing protein</fullName>
    </recommendedName>
</protein>
<feature type="active site" description="Nucleophile" evidence="2">
    <location>
        <position position="135"/>
    </location>
</feature>
<comment type="caution">
    <text evidence="2">Lacks conserved residue(s) required for the propagation of feature annotation.</text>
</comment>
<feature type="compositionally biased region" description="Basic residues" evidence="3">
    <location>
        <begin position="47"/>
        <end position="56"/>
    </location>
</feature>
<accession>A0A2A2D625</accession>
<keyword evidence="4" id="KW-1133">Transmembrane helix</keyword>
<evidence type="ECO:0000313" key="6">
    <source>
        <dbReference type="EMBL" id="PAU46780.1"/>
    </source>
</evidence>
<keyword evidence="1 2" id="KW-0443">Lipid metabolism</keyword>
<dbReference type="EMBL" id="NSJV01000418">
    <property type="protein sequence ID" value="PAU46780.1"/>
    <property type="molecule type" value="Genomic_DNA"/>
</dbReference>
<keyword evidence="4" id="KW-0812">Transmembrane</keyword>
<feature type="region of interest" description="Disordered" evidence="3">
    <location>
        <begin position="483"/>
        <end position="505"/>
    </location>
</feature>
<gene>
    <name evidence="6" type="ORF">CK936_22205</name>
</gene>
<feature type="short sequence motif" description="DGA/G" evidence="2">
    <location>
        <begin position="349"/>
        <end position="351"/>
    </location>
</feature>
<evidence type="ECO:0000256" key="4">
    <source>
        <dbReference type="SAM" id="Phobius"/>
    </source>
</evidence>
<evidence type="ECO:0000313" key="7">
    <source>
        <dbReference type="Proteomes" id="UP000218944"/>
    </source>
</evidence>
<feature type="transmembrane region" description="Helical" evidence="4">
    <location>
        <begin position="972"/>
        <end position="990"/>
    </location>
</feature>
<feature type="transmembrane region" description="Helical" evidence="4">
    <location>
        <begin position="946"/>
        <end position="966"/>
    </location>
</feature>
<dbReference type="GO" id="GO:0016042">
    <property type="term" value="P:lipid catabolic process"/>
    <property type="evidence" value="ECO:0007669"/>
    <property type="project" value="UniProtKB-UniRule"/>
</dbReference>
<reference evidence="6 7" key="1">
    <citation type="submission" date="2017-08" db="EMBL/GenBank/DDBJ databases">
        <title>Genome sequence of Streptomyces albireticuli NRRL B-1670.</title>
        <authorList>
            <person name="Graham D.E."/>
            <person name="Mahan K.M."/>
            <person name="Klingeman D.M."/>
            <person name="Hettich R.L."/>
            <person name="Parry R.J."/>
            <person name="Spain J.C."/>
        </authorList>
    </citation>
    <scope>NUCLEOTIDE SEQUENCE [LARGE SCALE GENOMIC DNA]</scope>
    <source>
        <strain evidence="6 7">NRRL B-1670</strain>
    </source>
</reference>
<keyword evidence="2" id="KW-0378">Hydrolase</keyword>
<keyword evidence="4" id="KW-0472">Membrane</keyword>
<evidence type="ECO:0000256" key="2">
    <source>
        <dbReference type="PROSITE-ProRule" id="PRU01161"/>
    </source>
</evidence>
<feature type="short sequence motif" description="GXSXG" evidence="2">
    <location>
        <begin position="133"/>
        <end position="137"/>
    </location>
</feature>
<comment type="caution">
    <text evidence="6">The sequence shown here is derived from an EMBL/GenBank/DDBJ whole genome shotgun (WGS) entry which is preliminary data.</text>
</comment>
<keyword evidence="7" id="KW-1185">Reference proteome</keyword>
<feature type="region of interest" description="Disordered" evidence="3">
    <location>
        <begin position="314"/>
        <end position="344"/>
    </location>
</feature>
<feature type="region of interest" description="Disordered" evidence="3">
    <location>
        <begin position="849"/>
        <end position="870"/>
    </location>
</feature>
<feature type="transmembrane region" description="Helical" evidence="4">
    <location>
        <begin position="1028"/>
        <end position="1046"/>
    </location>
</feature>
<feature type="active site" description="Proton acceptor" evidence="2">
    <location>
        <position position="349"/>
    </location>
</feature>
<feature type="region of interest" description="Disordered" evidence="3">
    <location>
        <begin position="1"/>
        <end position="62"/>
    </location>
</feature>
<dbReference type="SUPFAM" id="SSF52151">
    <property type="entry name" value="FabD/lysophospholipase-like"/>
    <property type="match status" value="1"/>
</dbReference>
<feature type="transmembrane region" description="Helical" evidence="4">
    <location>
        <begin position="1075"/>
        <end position="1099"/>
    </location>
</feature>
<dbReference type="PROSITE" id="PS51635">
    <property type="entry name" value="PNPLA"/>
    <property type="match status" value="1"/>
</dbReference>
<feature type="transmembrane region" description="Helical" evidence="4">
    <location>
        <begin position="997"/>
        <end position="1016"/>
    </location>
</feature>
<feature type="compositionally biased region" description="Pro residues" evidence="3">
    <location>
        <begin position="20"/>
        <end position="30"/>
    </location>
</feature>
<proteinExistence type="predicted"/>
<organism evidence="6 7">
    <name type="scientific">Streptomyces albireticuli</name>
    <dbReference type="NCBI Taxonomy" id="1940"/>
    <lineage>
        <taxon>Bacteria</taxon>
        <taxon>Bacillati</taxon>
        <taxon>Actinomycetota</taxon>
        <taxon>Actinomycetes</taxon>
        <taxon>Kitasatosporales</taxon>
        <taxon>Streptomycetaceae</taxon>
        <taxon>Streptomyces</taxon>
    </lineage>
</organism>
<dbReference type="GO" id="GO:0016787">
    <property type="term" value="F:hydrolase activity"/>
    <property type="evidence" value="ECO:0007669"/>
    <property type="project" value="UniProtKB-UniRule"/>
</dbReference>
<feature type="region of interest" description="Disordered" evidence="3">
    <location>
        <begin position="1106"/>
        <end position="1142"/>
    </location>
</feature>
<feature type="domain" description="PNPLA" evidence="5">
    <location>
        <begin position="73"/>
        <end position="362"/>
    </location>
</feature>